<keyword evidence="2" id="KW-1133">Transmembrane helix</keyword>
<evidence type="ECO:0000256" key="2">
    <source>
        <dbReference type="SAM" id="Phobius"/>
    </source>
</evidence>
<name>A0A1L9QXN7_9CYAN</name>
<dbReference type="Proteomes" id="UP000183940">
    <property type="component" value="Unassembled WGS sequence"/>
</dbReference>
<accession>A0A1L9QXN7</accession>
<evidence type="ECO:0000313" key="4">
    <source>
        <dbReference type="Proteomes" id="UP000183940"/>
    </source>
</evidence>
<feature type="transmembrane region" description="Helical" evidence="2">
    <location>
        <begin position="19"/>
        <end position="36"/>
    </location>
</feature>
<gene>
    <name evidence="3" type="ORF">BI308_00270</name>
</gene>
<protein>
    <submittedName>
        <fullName evidence="3">Uncharacterized protein</fullName>
    </submittedName>
</protein>
<feature type="region of interest" description="Disordered" evidence="1">
    <location>
        <begin position="43"/>
        <end position="66"/>
    </location>
</feature>
<keyword evidence="4" id="KW-1185">Reference proteome</keyword>
<dbReference type="EMBL" id="MLAW01000001">
    <property type="protein sequence ID" value="OJJ27448.1"/>
    <property type="molecule type" value="Genomic_DNA"/>
</dbReference>
<sequence>MERTRLSYFPHSGMVWRPFYLWIWALIAGGLLSVAIDDEAIARPPVSSPPARPTPEELLPPSNPEPELPKLATQIVVKMEY</sequence>
<keyword evidence="2" id="KW-0812">Transmembrane</keyword>
<evidence type="ECO:0000256" key="1">
    <source>
        <dbReference type="SAM" id="MobiDB-lite"/>
    </source>
</evidence>
<dbReference type="STRING" id="1925591.BI308_00270"/>
<organism evidence="3 4">
    <name type="scientific">Roseofilum reptotaenium AO1-A</name>
    <dbReference type="NCBI Taxonomy" id="1925591"/>
    <lineage>
        <taxon>Bacteria</taxon>
        <taxon>Bacillati</taxon>
        <taxon>Cyanobacteriota</taxon>
        <taxon>Cyanophyceae</taxon>
        <taxon>Desertifilales</taxon>
        <taxon>Desertifilaceae</taxon>
        <taxon>Roseofilum</taxon>
    </lineage>
</organism>
<keyword evidence="2" id="KW-0472">Membrane</keyword>
<dbReference type="AlphaFoldDB" id="A0A1L9QXN7"/>
<proteinExistence type="predicted"/>
<reference evidence="3" key="1">
    <citation type="submission" date="2016-10" db="EMBL/GenBank/DDBJ databases">
        <title>CRISPR-Cas defence system in Roseofilum reptotaenium: evidence of a bacteriophage-cyanobacterium arms race in the coral black band disease.</title>
        <authorList>
            <person name="Buerger P."/>
            <person name="Wood-Charlson E.M."/>
            <person name="Weynberg K.D."/>
            <person name="Willis B."/>
            <person name="Van Oppen M.J."/>
        </authorList>
    </citation>
    <scope>NUCLEOTIDE SEQUENCE [LARGE SCALE GENOMIC DNA]</scope>
    <source>
        <strain evidence="3">AO1-A</strain>
    </source>
</reference>
<evidence type="ECO:0000313" key="3">
    <source>
        <dbReference type="EMBL" id="OJJ27448.1"/>
    </source>
</evidence>
<comment type="caution">
    <text evidence="3">The sequence shown here is derived from an EMBL/GenBank/DDBJ whole genome shotgun (WGS) entry which is preliminary data.</text>
</comment>